<protein>
    <submittedName>
        <fullName evidence="3">Uncharacterized protein</fullName>
    </submittedName>
</protein>
<feature type="transmembrane region" description="Helical" evidence="2">
    <location>
        <begin position="271"/>
        <end position="298"/>
    </location>
</feature>
<feature type="region of interest" description="Disordered" evidence="1">
    <location>
        <begin position="330"/>
        <end position="390"/>
    </location>
</feature>
<evidence type="ECO:0000313" key="3">
    <source>
        <dbReference type="EMBL" id="NYF42383.1"/>
    </source>
</evidence>
<keyword evidence="4" id="KW-1185">Reference proteome</keyword>
<proteinExistence type="predicted"/>
<feature type="compositionally biased region" description="Pro residues" evidence="1">
    <location>
        <begin position="333"/>
        <end position="348"/>
    </location>
</feature>
<feature type="region of interest" description="Disordered" evidence="1">
    <location>
        <begin position="1"/>
        <end position="114"/>
    </location>
</feature>
<sequence>MNDFTPPARVAGVPPLPPGWQPATPPPTAWAPPQPQPAWAPPQPQPAWAPPQPAPTTWTPPQAPHNASQARGGSQPSQPSRAAGGGAHRWSSGGGRHRAPSPHRPSPGVAARSAKGVLTDASKILSNLQKGARLAPTLYAGVAIAATAAANVPGMADVYNNWESLHSRLDTAVKSYSAALLAAGAGGWIAEDRDAYEDAVRRFQEGLESMRGYVKTIAGIVDEVGDAYRAYWVAIARLAATFLLLATVAAAMLLTPWAGSAALNLRMLGTLATQIISVSTGALWKLIEMVAGGFAVYFGGKAIFQMYNLEPTGAARIDFTQAEIRIGDLPSFRKPPPSSGNAPQPPPSAGGVPGLPAPPGGTVPGNVPGLPPSAGFQWLSPRQEIPEPAR</sequence>
<feature type="compositionally biased region" description="Pro residues" evidence="1">
    <location>
        <begin position="14"/>
        <end position="54"/>
    </location>
</feature>
<dbReference type="AlphaFoldDB" id="A0A852V4Z0"/>
<evidence type="ECO:0000313" key="4">
    <source>
        <dbReference type="Proteomes" id="UP000576393"/>
    </source>
</evidence>
<organism evidence="3 4">
    <name type="scientific">Streptosporangium sandarakinum</name>
    <dbReference type="NCBI Taxonomy" id="1260955"/>
    <lineage>
        <taxon>Bacteria</taxon>
        <taxon>Bacillati</taxon>
        <taxon>Actinomycetota</taxon>
        <taxon>Actinomycetes</taxon>
        <taxon>Streptosporangiales</taxon>
        <taxon>Streptosporangiaceae</taxon>
        <taxon>Streptosporangium</taxon>
    </lineage>
</organism>
<feature type="compositionally biased region" description="Polar residues" evidence="1">
    <location>
        <begin position="65"/>
        <end position="79"/>
    </location>
</feature>
<gene>
    <name evidence="3" type="ORF">HDA43_004584</name>
</gene>
<evidence type="ECO:0000256" key="1">
    <source>
        <dbReference type="SAM" id="MobiDB-lite"/>
    </source>
</evidence>
<dbReference type="Proteomes" id="UP000576393">
    <property type="component" value="Unassembled WGS sequence"/>
</dbReference>
<reference evidence="3 4" key="1">
    <citation type="submission" date="2020-07" db="EMBL/GenBank/DDBJ databases">
        <title>Sequencing the genomes of 1000 actinobacteria strains.</title>
        <authorList>
            <person name="Klenk H.-P."/>
        </authorList>
    </citation>
    <scope>NUCLEOTIDE SEQUENCE [LARGE SCALE GENOMIC DNA]</scope>
    <source>
        <strain evidence="3 4">DSM 45763</strain>
    </source>
</reference>
<dbReference type="RefSeq" id="WP_179824928.1">
    <property type="nucleotide sequence ID" value="NZ_JACCCO010000002.1"/>
</dbReference>
<keyword evidence="2" id="KW-0472">Membrane</keyword>
<evidence type="ECO:0000256" key="2">
    <source>
        <dbReference type="SAM" id="Phobius"/>
    </source>
</evidence>
<keyword evidence="2" id="KW-0812">Transmembrane</keyword>
<accession>A0A852V4Z0</accession>
<feature type="transmembrane region" description="Helical" evidence="2">
    <location>
        <begin position="238"/>
        <end position="259"/>
    </location>
</feature>
<comment type="caution">
    <text evidence="3">The sequence shown here is derived from an EMBL/GenBank/DDBJ whole genome shotgun (WGS) entry which is preliminary data.</text>
</comment>
<name>A0A852V4Z0_9ACTN</name>
<keyword evidence="2" id="KW-1133">Transmembrane helix</keyword>
<dbReference type="EMBL" id="JACCCO010000002">
    <property type="protein sequence ID" value="NYF42383.1"/>
    <property type="molecule type" value="Genomic_DNA"/>
</dbReference>